<evidence type="ECO:0000313" key="2">
    <source>
        <dbReference type="Proteomes" id="UP000032141"/>
    </source>
</evidence>
<reference evidence="1" key="2">
    <citation type="submission" date="2015-03" db="UniProtKB">
        <authorList>
            <consortium name="EnsemblPlants"/>
        </authorList>
    </citation>
    <scope>IDENTIFICATION</scope>
</reference>
<organism evidence="1 2">
    <name type="scientific">Brassica oleracea var. oleracea</name>
    <dbReference type="NCBI Taxonomy" id="109376"/>
    <lineage>
        <taxon>Eukaryota</taxon>
        <taxon>Viridiplantae</taxon>
        <taxon>Streptophyta</taxon>
        <taxon>Embryophyta</taxon>
        <taxon>Tracheophyta</taxon>
        <taxon>Spermatophyta</taxon>
        <taxon>Magnoliopsida</taxon>
        <taxon>eudicotyledons</taxon>
        <taxon>Gunneridae</taxon>
        <taxon>Pentapetalae</taxon>
        <taxon>rosids</taxon>
        <taxon>malvids</taxon>
        <taxon>Brassicales</taxon>
        <taxon>Brassicaceae</taxon>
        <taxon>Brassiceae</taxon>
        <taxon>Brassica</taxon>
    </lineage>
</organism>
<keyword evidence="2" id="KW-1185">Reference proteome</keyword>
<dbReference type="AlphaFoldDB" id="A0A0D3AVE2"/>
<dbReference type="EnsemblPlants" id="Bo2g134920.1">
    <property type="protein sequence ID" value="Bo2g134920.1"/>
    <property type="gene ID" value="Bo2g134920"/>
</dbReference>
<protein>
    <submittedName>
        <fullName evidence="1">Uncharacterized protein</fullName>
    </submittedName>
</protein>
<dbReference type="HOGENOM" id="CLU_1724852_0_0_1"/>
<reference evidence="1 2" key="1">
    <citation type="journal article" date="2014" name="Genome Biol.">
        <title>Transcriptome and methylome profiling reveals relics of genome dominance in the mesopolyploid Brassica oleracea.</title>
        <authorList>
            <person name="Parkin I.A."/>
            <person name="Koh C."/>
            <person name="Tang H."/>
            <person name="Robinson S.J."/>
            <person name="Kagale S."/>
            <person name="Clarke W.E."/>
            <person name="Town C.D."/>
            <person name="Nixon J."/>
            <person name="Krishnakumar V."/>
            <person name="Bidwell S.L."/>
            <person name="Denoeud F."/>
            <person name="Belcram H."/>
            <person name="Links M.G."/>
            <person name="Just J."/>
            <person name="Clarke C."/>
            <person name="Bender T."/>
            <person name="Huebert T."/>
            <person name="Mason A.S."/>
            <person name="Pires J.C."/>
            <person name="Barker G."/>
            <person name="Moore J."/>
            <person name="Walley P.G."/>
            <person name="Manoli S."/>
            <person name="Batley J."/>
            <person name="Edwards D."/>
            <person name="Nelson M.N."/>
            <person name="Wang X."/>
            <person name="Paterson A.H."/>
            <person name="King G."/>
            <person name="Bancroft I."/>
            <person name="Chalhoub B."/>
            <person name="Sharpe A.G."/>
        </authorList>
    </citation>
    <scope>NUCLEOTIDE SEQUENCE</scope>
    <source>
        <strain evidence="1 2">cv. TO1000</strain>
    </source>
</reference>
<accession>A0A0D3AVE2</accession>
<proteinExistence type="predicted"/>
<dbReference type="Gramene" id="Bo2g134920.1">
    <property type="protein sequence ID" value="Bo2g134920.1"/>
    <property type="gene ID" value="Bo2g134920"/>
</dbReference>
<dbReference type="Proteomes" id="UP000032141">
    <property type="component" value="Chromosome C2"/>
</dbReference>
<name>A0A0D3AVE2_BRAOL</name>
<evidence type="ECO:0000313" key="1">
    <source>
        <dbReference type="EnsemblPlants" id="Bo2g134920.1"/>
    </source>
</evidence>
<sequence length="152" mass="17031">MATEFNLPVFQFDLRFLFFVSVSVSMASFLNPNSYDVLKKLDQHLLSHLVSPLTGTIVPRIILVFAALAVSDSNGFNSDLDVYCCLSCAPCFLSNFKHPIRSQARGSYALRVQSKGRSRGFLSNKLLHSYITGILGIQRVTHILDFRESKIL</sequence>